<dbReference type="Gramene" id="TuG1812G0200002641.01.T01">
    <property type="protein sequence ID" value="TuG1812G0200002641.01.T01"/>
    <property type="gene ID" value="TuG1812G0200002641.01"/>
</dbReference>
<protein>
    <recommendedName>
        <fullName evidence="1">ATP-dependent RNA helicase Ski2/MTR4 C-terminal domain-containing protein</fullName>
    </recommendedName>
</protein>
<dbReference type="Gene3D" id="1.10.3380.30">
    <property type="match status" value="1"/>
</dbReference>
<evidence type="ECO:0000313" key="2">
    <source>
        <dbReference type="EnsemblPlants" id="TuG1812G0200002641.01.T01"/>
    </source>
</evidence>
<reference evidence="2" key="2">
    <citation type="submission" date="2018-03" db="EMBL/GenBank/DDBJ databases">
        <title>The Triticum urartu genome reveals the dynamic nature of wheat genome evolution.</title>
        <authorList>
            <person name="Ling H."/>
            <person name="Ma B."/>
            <person name="Shi X."/>
            <person name="Liu H."/>
            <person name="Dong L."/>
            <person name="Sun H."/>
            <person name="Cao Y."/>
            <person name="Gao Q."/>
            <person name="Zheng S."/>
            <person name="Li Y."/>
            <person name="Yu Y."/>
            <person name="Du H."/>
            <person name="Qi M."/>
            <person name="Li Y."/>
            <person name="Yu H."/>
            <person name="Cui Y."/>
            <person name="Wang N."/>
            <person name="Chen C."/>
            <person name="Wu H."/>
            <person name="Zhao Y."/>
            <person name="Zhang J."/>
            <person name="Li Y."/>
            <person name="Zhou W."/>
            <person name="Zhang B."/>
            <person name="Hu W."/>
            <person name="Eijk M."/>
            <person name="Tang J."/>
            <person name="Witsenboer H."/>
            <person name="Zhao S."/>
            <person name="Li Z."/>
            <person name="Zhang A."/>
            <person name="Wang D."/>
            <person name="Liang C."/>
        </authorList>
    </citation>
    <scope>NUCLEOTIDE SEQUENCE [LARGE SCALE GENOMIC DNA]</scope>
    <source>
        <strain evidence="2">cv. G1812</strain>
    </source>
</reference>
<keyword evidence="3" id="KW-1185">Reference proteome</keyword>
<dbReference type="EnsemblPlants" id="TuG1812G0200003109.01.T01">
    <property type="protein sequence ID" value="TuG1812G0200003109.01.T01"/>
    <property type="gene ID" value="TuG1812G0200003109.01"/>
</dbReference>
<dbReference type="EnsemblPlants" id="TuG1812G0200002641.01.T01">
    <property type="protein sequence ID" value="TuG1812G0200002641.01.T01"/>
    <property type="gene ID" value="TuG1812G0200002641.01"/>
</dbReference>
<dbReference type="AlphaFoldDB" id="A0A8R7PDV6"/>
<name>A0A8R7PDV6_TRIUA</name>
<reference evidence="3" key="1">
    <citation type="journal article" date="2013" name="Nature">
        <title>Draft genome of the wheat A-genome progenitor Triticum urartu.</title>
        <authorList>
            <person name="Ling H.Q."/>
            <person name="Zhao S."/>
            <person name="Liu D."/>
            <person name="Wang J."/>
            <person name="Sun H."/>
            <person name="Zhang C."/>
            <person name="Fan H."/>
            <person name="Li D."/>
            <person name="Dong L."/>
            <person name="Tao Y."/>
            <person name="Gao C."/>
            <person name="Wu H."/>
            <person name="Li Y."/>
            <person name="Cui Y."/>
            <person name="Guo X."/>
            <person name="Zheng S."/>
            <person name="Wang B."/>
            <person name="Yu K."/>
            <person name="Liang Q."/>
            <person name="Yang W."/>
            <person name="Lou X."/>
            <person name="Chen J."/>
            <person name="Feng M."/>
            <person name="Jian J."/>
            <person name="Zhang X."/>
            <person name="Luo G."/>
            <person name="Jiang Y."/>
            <person name="Liu J."/>
            <person name="Wang Z."/>
            <person name="Sha Y."/>
            <person name="Zhang B."/>
            <person name="Wu H."/>
            <person name="Tang D."/>
            <person name="Shen Q."/>
            <person name="Xue P."/>
            <person name="Zou S."/>
            <person name="Wang X."/>
            <person name="Liu X."/>
            <person name="Wang F."/>
            <person name="Yang Y."/>
            <person name="An X."/>
            <person name="Dong Z."/>
            <person name="Zhang K."/>
            <person name="Zhang X."/>
            <person name="Luo M.C."/>
            <person name="Dvorak J."/>
            <person name="Tong Y."/>
            <person name="Wang J."/>
            <person name="Yang H."/>
            <person name="Li Z."/>
            <person name="Wang D."/>
            <person name="Zhang A."/>
            <person name="Wang J."/>
        </authorList>
    </citation>
    <scope>NUCLEOTIDE SEQUENCE</scope>
    <source>
        <strain evidence="3">cv. G1812</strain>
    </source>
</reference>
<evidence type="ECO:0000259" key="1">
    <source>
        <dbReference type="Pfam" id="PF08148"/>
    </source>
</evidence>
<dbReference type="Pfam" id="PF08148">
    <property type="entry name" value="DSHCT"/>
    <property type="match status" value="1"/>
</dbReference>
<feature type="domain" description="ATP-dependent RNA helicase Ski2/MTR4 C-terminal" evidence="1">
    <location>
        <begin position="1"/>
        <end position="37"/>
    </location>
</feature>
<evidence type="ECO:0000313" key="3">
    <source>
        <dbReference type="Proteomes" id="UP000015106"/>
    </source>
</evidence>
<proteinExistence type="predicted"/>
<dbReference type="Proteomes" id="UP000015106">
    <property type="component" value="Chromosome 2"/>
</dbReference>
<organism evidence="2 3">
    <name type="scientific">Triticum urartu</name>
    <name type="common">Red wild einkorn</name>
    <name type="synonym">Crithodium urartu</name>
    <dbReference type="NCBI Taxonomy" id="4572"/>
    <lineage>
        <taxon>Eukaryota</taxon>
        <taxon>Viridiplantae</taxon>
        <taxon>Streptophyta</taxon>
        <taxon>Embryophyta</taxon>
        <taxon>Tracheophyta</taxon>
        <taxon>Spermatophyta</taxon>
        <taxon>Magnoliopsida</taxon>
        <taxon>Liliopsida</taxon>
        <taxon>Poales</taxon>
        <taxon>Poaceae</taxon>
        <taxon>BOP clade</taxon>
        <taxon>Pooideae</taxon>
        <taxon>Triticodae</taxon>
        <taxon>Triticeae</taxon>
        <taxon>Triticinae</taxon>
        <taxon>Triticum</taxon>
    </lineage>
</organism>
<dbReference type="Gramene" id="TuG1812G0200003109.01.T01">
    <property type="protein sequence ID" value="TuG1812G0200003109.01.T01"/>
    <property type="gene ID" value="TuG1812G0200003109.01"/>
</dbReference>
<dbReference type="InterPro" id="IPR012961">
    <property type="entry name" value="Ski2/MTR4_C"/>
</dbReference>
<reference evidence="2" key="3">
    <citation type="submission" date="2022-06" db="UniProtKB">
        <authorList>
            <consortium name="EnsemblPlants"/>
        </authorList>
    </citation>
    <scope>IDENTIFICATION</scope>
</reference>
<accession>A0A8R7PDV6</accession>
<sequence>MTDIFEGSIIRLVRRLDEFLNQLKAAAEAVGEVNLESLPAKSC</sequence>